<dbReference type="SUPFAM" id="SSF55781">
    <property type="entry name" value="GAF domain-like"/>
    <property type="match status" value="1"/>
</dbReference>
<dbReference type="PROSITE" id="PS51078">
    <property type="entry name" value="ICLR_ED"/>
    <property type="match status" value="1"/>
</dbReference>
<dbReference type="SUPFAM" id="SSF46785">
    <property type="entry name" value="Winged helix' DNA-binding domain"/>
    <property type="match status" value="1"/>
</dbReference>
<dbReference type="InterPro" id="IPR005471">
    <property type="entry name" value="Tscrpt_reg_IclR_N"/>
</dbReference>
<dbReference type="SMART" id="SM00346">
    <property type="entry name" value="HTH_ICLR"/>
    <property type="match status" value="1"/>
</dbReference>
<feature type="domain" description="HTH iclR-type" evidence="7">
    <location>
        <begin position="12"/>
        <end position="72"/>
    </location>
</feature>
<evidence type="ECO:0000256" key="2">
    <source>
        <dbReference type="ARBA" id="ARBA00023015"/>
    </source>
</evidence>
<dbReference type="PANTHER" id="PTHR30136">
    <property type="entry name" value="HELIX-TURN-HELIX TRANSCRIPTIONAL REGULATOR, ICLR FAMILY"/>
    <property type="match status" value="1"/>
</dbReference>
<keyword evidence="4" id="KW-0804">Transcription</keyword>
<keyword evidence="2" id="KW-0805">Transcription regulation</keyword>
<evidence type="ECO:0000313" key="10">
    <source>
        <dbReference type="Proteomes" id="UP000557772"/>
    </source>
</evidence>
<dbReference type="GO" id="GO:0045892">
    <property type="term" value="P:negative regulation of DNA-templated transcription"/>
    <property type="evidence" value="ECO:0007669"/>
    <property type="project" value="TreeGrafter"/>
</dbReference>
<dbReference type="RefSeq" id="WP_171156762.1">
    <property type="nucleotide sequence ID" value="NZ_JABENB010000002.1"/>
</dbReference>
<evidence type="ECO:0000256" key="3">
    <source>
        <dbReference type="ARBA" id="ARBA00023125"/>
    </source>
</evidence>
<reference evidence="9 10" key="1">
    <citation type="submission" date="2020-05" db="EMBL/GenBank/DDBJ databases">
        <title>Flexivirga sp. ID2601S isolated from air conditioner.</title>
        <authorList>
            <person name="Kim D.H."/>
        </authorList>
    </citation>
    <scope>NUCLEOTIDE SEQUENCE [LARGE SCALE GENOMIC DNA]</scope>
    <source>
        <strain evidence="9 10">ID2601S</strain>
    </source>
</reference>
<keyword evidence="10" id="KW-1185">Reference proteome</keyword>
<dbReference type="PANTHER" id="PTHR30136:SF24">
    <property type="entry name" value="HTH-TYPE TRANSCRIPTIONAL REPRESSOR ALLR"/>
    <property type="match status" value="1"/>
</dbReference>
<dbReference type="GO" id="GO:0003700">
    <property type="term" value="F:DNA-binding transcription factor activity"/>
    <property type="evidence" value="ECO:0007669"/>
    <property type="project" value="TreeGrafter"/>
</dbReference>
<gene>
    <name evidence="9" type="ORF">HJ588_14450</name>
</gene>
<dbReference type="Gene3D" id="3.30.450.40">
    <property type="match status" value="1"/>
</dbReference>
<evidence type="ECO:0000256" key="1">
    <source>
        <dbReference type="ARBA" id="ARBA00022798"/>
    </source>
</evidence>
<evidence type="ECO:0000256" key="5">
    <source>
        <dbReference type="ARBA" id="ARBA00058938"/>
    </source>
</evidence>
<dbReference type="GO" id="GO:0006071">
    <property type="term" value="P:glycerol metabolic process"/>
    <property type="evidence" value="ECO:0007669"/>
    <property type="project" value="UniProtKB-KW"/>
</dbReference>
<dbReference type="InterPro" id="IPR050707">
    <property type="entry name" value="HTH_MetabolicPath_Reg"/>
</dbReference>
<dbReference type="InterPro" id="IPR036390">
    <property type="entry name" value="WH_DNA-bd_sf"/>
</dbReference>
<sequence>MTEQAQSRRPGVQAIDRALDLVEALGQGRPRGVSELAVETGLPVGTVHRILATLTERGYVVQDDERKYVVGPSALRLADLSRQSVAAIGLPFARRLTAIFGESANVAVQHGNSMVYVAQSPSPHSLRIFAEVGRMVPMHSTAVGKATLAALGPNEASALIDRLDLRAATRHTITDRVDLSAELSAVRAKGYAIDEEEQEIGVRCVAAVAPGPQWPYAALSVSGPTERFDRATAERAGPEIAAVAREFGKALDGSA</sequence>
<accession>A0A849ALS3</accession>
<feature type="domain" description="IclR-ED" evidence="8">
    <location>
        <begin position="73"/>
        <end position="253"/>
    </location>
</feature>
<comment type="function">
    <text evidence="5">May be an activator protein for the gylABX operon.</text>
</comment>
<evidence type="ECO:0000313" key="9">
    <source>
        <dbReference type="EMBL" id="NNG40466.1"/>
    </source>
</evidence>
<evidence type="ECO:0000256" key="6">
    <source>
        <dbReference type="ARBA" id="ARBA00070406"/>
    </source>
</evidence>
<dbReference type="InterPro" id="IPR029016">
    <property type="entry name" value="GAF-like_dom_sf"/>
</dbReference>
<dbReference type="Proteomes" id="UP000557772">
    <property type="component" value="Unassembled WGS sequence"/>
</dbReference>
<dbReference type="PROSITE" id="PS51077">
    <property type="entry name" value="HTH_ICLR"/>
    <property type="match status" value="1"/>
</dbReference>
<keyword evidence="3" id="KW-0238">DNA-binding</keyword>
<dbReference type="Pfam" id="PF09339">
    <property type="entry name" value="HTH_IclR"/>
    <property type="match status" value="1"/>
</dbReference>
<evidence type="ECO:0000259" key="8">
    <source>
        <dbReference type="PROSITE" id="PS51078"/>
    </source>
</evidence>
<proteinExistence type="predicted"/>
<dbReference type="Pfam" id="PF01614">
    <property type="entry name" value="IclR_C"/>
    <property type="match status" value="1"/>
</dbReference>
<organism evidence="9 10">
    <name type="scientific">Flexivirga aerilata</name>
    <dbReference type="NCBI Taxonomy" id="1656889"/>
    <lineage>
        <taxon>Bacteria</taxon>
        <taxon>Bacillati</taxon>
        <taxon>Actinomycetota</taxon>
        <taxon>Actinomycetes</taxon>
        <taxon>Micrococcales</taxon>
        <taxon>Dermacoccaceae</taxon>
        <taxon>Flexivirga</taxon>
    </lineage>
</organism>
<dbReference type="Gene3D" id="1.10.10.10">
    <property type="entry name" value="Winged helix-like DNA-binding domain superfamily/Winged helix DNA-binding domain"/>
    <property type="match status" value="1"/>
</dbReference>
<dbReference type="InterPro" id="IPR014757">
    <property type="entry name" value="Tscrpt_reg_IclR_C"/>
</dbReference>
<dbReference type="AlphaFoldDB" id="A0A849ALS3"/>
<protein>
    <recommendedName>
        <fullName evidence="6">Glycerol operon regulatory protein</fullName>
    </recommendedName>
</protein>
<comment type="caution">
    <text evidence="9">The sequence shown here is derived from an EMBL/GenBank/DDBJ whole genome shotgun (WGS) entry which is preliminary data.</text>
</comment>
<dbReference type="GO" id="GO:0003677">
    <property type="term" value="F:DNA binding"/>
    <property type="evidence" value="ECO:0007669"/>
    <property type="project" value="UniProtKB-KW"/>
</dbReference>
<evidence type="ECO:0000259" key="7">
    <source>
        <dbReference type="PROSITE" id="PS51077"/>
    </source>
</evidence>
<dbReference type="EMBL" id="JABENB010000002">
    <property type="protein sequence ID" value="NNG40466.1"/>
    <property type="molecule type" value="Genomic_DNA"/>
</dbReference>
<dbReference type="FunFam" id="1.10.10.10:FF:000056">
    <property type="entry name" value="IclR family transcriptional regulator"/>
    <property type="match status" value="1"/>
</dbReference>
<evidence type="ECO:0000256" key="4">
    <source>
        <dbReference type="ARBA" id="ARBA00023163"/>
    </source>
</evidence>
<dbReference type="InterPro" id="IPR036388">
    <property type="entry name" value="WH-like_DNA-bd_sf"/>
</dbReference>
<name>A0A849ALS3_9MICO</name>
<keyword evidence="1" id="KW-0319">Glycerol metabolism</keyword>